<dbReference type="Gene3D" id="1.10.10.10">
    <property type="entry name" value="Winged helix-like DNA-binding domain superfamily/Winged helix DNA-binding domain"/>
    <property type="match status" value="1"/>
</dbReference>
<keyword evidence="5" id="KW-0804">Transcription</keyword>
<keyword evidence="8" id="KW-1185">Reference proteome</keyword>
<comment type="caution">
    <text evidence="7">The sequence shown here is derived from an EMBL/GenBank/DDBJ whole genome shotgun (WGS) entry which is preliminary data.</text>
</comment>
<sequence length="154" mass="17274">MNDLALDMQLCFPLYAASNLLTRRYRSVLEPLELTYPQYLVMLVLWESAPQSIGGIGEKLHLDSGTLTPLIKRLVANGLVSRNRDQADDRRVLVSLTEKGQALRTAAANIPRSFVEELQIDQDELKHLRDALKRFVQGLTVRANQIGDGKDSKS</sequence>
<organism evidence="7 8">
    <name type="scientific">Sulfitobacter aestuarii</name>
    <dbReference type="NCBI Taxonomy" id="2161676"/>
    <lineage>
        <taxon>Bacteria</taxon>
        <taxon>Pseudomonadati</taxon>
        <taxon>Pseudomonadota</taxon>
        <taxon>Alphaproteobacteria</taxon>
        <taxon>Rhodobacterales</taxon>
        <taxon>Roseobacteraceae</taxon>
        <taxon>Sulfitobacter</taxon>
    </lineage>
</organism>
<comment type="subcellular location">
    <subcellularLocation>
        <location evidence="1">Cytoplasm</location>
    </subcellularLocation>
</comment>
<proteinExistence type="predicted"/>
<evidence type="ECO:0000256" key="1">
    <source>
        <dbReference type="ARBA" id="ARBA00004496"/>
    </source>
</evidence>
<dbReference type="InterPro" id="IPR000835">
    <property type="entry name" value="HTH_MarR-typ"/>
</dbReference>
<evidence type="ECO:0000259" key="6">
    <source>
        <dbReference type="PROSITE" id="PS50995"/>
    </source>
</evidence>
<dbReference type="InterPro" id="IPR055166">
    <property type="entry name" value="Transc_reg_Sar_Rot_HTH"/>
</dbReference>
<dbReference type="InterPro" id="IPR036390">
    <property type="entry name" value="WH_DNA-bd_sf"/>
</dbReference>
<dbReference type="EMBL" id="JBHUMP010000015">
    <property type="protein sequence ID" value="MFD2740995.1"/>
    <property type="molecule type" value="Genomic_DNA"/>
</dbReference>
<dbReference type="InterPro" id="IPR036388">
    <property type="entry name" value="WH-like_DNA-bd_sf"/>
</dbReference>
<evidence type="ECO:0000313" key="7">
    <source>
        <dbReference type="EMBL" id="MFD2740995.1"/>
    </source>
</evidence>
<keyword evidence="2" id="KW-0963">Cytoplasm</keyword>
<dbReference type="PANTHER" id="PTHR33164:SF5">
    <property type="entry name" value="ORGANIC HYDROPEROXIDE RESISTANCE TRANSCRIPTIONAL REGULATOR"/>
    <property type="match status" value="1"/>
</dbReference>
<gene>
    <name evidence="7" type="ORF">ACFSUD_15535</name>
</gene>
<evidence type="ECO:0000256" key="3">
    <source>
        <dbReference type="ARBA" id="ARBA00023015"/>
    </source>
</evidence>
<dbReference type="SUPFAM" id="SSF46785">
    <property type="entry name" value="Winged helix' DNA-binding domain"/>
    <property type="match status" value="1"/>
</dbReference>
<dbReference type="PROSITE" id="PS50995">
    <property type="entry name" value="HTH_MARR_2"/>
    <property type="match status" value="1"/>
</dbReference>
<evidence type="ECO:0000256" key="4">
    <source>
        <dbReference type="ARBA" id="ARBA00023125"/>
    </source>
</evidence>
<dbReference type="SMART" id="SM00347">
    <property type="entry name" value="HTH_MARR"/>
    <property type="match status" value="1"/>
</dbReference>
<reference evidence="8" key="1">
    <citation type="journal article" date="2019" name="Int. J. Syst. Evol. Microbiol.">
        <title>The Global Catalogue of Microorganisms (GCM) 10K type strain sequencing project: providing services to taxonomists for standard genome sequencing and annotation.</title>
        <authorList>
            <consortium name="The Broad Institute Genomics Platform"/>
            <consortium name="The Broad Institute Genome Sequencing Center for Infectious Disease"/>
            <person name="Wu L."/>
            <person name="Ma J."/>
        </authorList>
    </citation>
    <scope>NUCLEOTIDE SEQUENCE [LARGE SCALE GENOMIC DNA]</scope>
    <source>
        <strain evidence="8">TISTR 2562</strain>
    </source>
</reference>
<evidence type="ECO:0000313" key="8">
    <source>
        <dbReference type="Proteomes" id="UP001597474"/>
    </source>
</evidence>
<accession>A0ABW5U597</accession>
<dbReference type="InterPro" id="IPR039422">
    <property type="entry name" value="MarR/SlyA-like"/>
</dbReference>
<name>A0ABW5U597_9RHOB</name>
<dbReference type="Proteomes" id="UP001597474">
    <property type="component" value="Unassembled WGS sequence"/>
</dbReference>
<dbReference type="RefSeq" id="WP_386375421.1">
    <property type="nucleotide sequence ID" value="NZ_JBHUMP010000015.1"/>
</dbReference>
<evidence type="ECO:0000256" key="2">
    <source>
        <dbReference type="ARBA" id="ARBA00022490"/>
    </source>
</evidence>
<evidence type="ECO:0000256" key="5">
    <source>
        <dbReference type="ARBA" id="ARBA00023163"/>
    </source>
</evidence>
<keyword evidence="3" id="KW-0805">Transcription regulation</keyword>
<dbReference type="Pfam" id="PF22381">
    <property type="entry name" value="Staph_reg_Sar_Rot"/>
    <property type="match status" value="1"/>
</dbReference>
<feature type="domain" description="HTH marR-type" evidence="6">
    <location>
        <begin position="7"/>
        <end position="137"/>
    </location>
</feature>
<protein>
    <submittedName>
        <fullName evidence="7">MarR family winged helix-turn-helix transcriptional regulator</fullName>
    </submittedName>
</protein>
<keyword evidence="4" id="KW-0238">DNA-binding</keyword>
<dbReference type="PANTHER" id="PTHR33164">
    <property type="entry name" value="TRANSCRIPTIONAL REGULATOR, MARR FAMILY"/>
    <property type="match status" value="1"/>
</dbReference>